<dbReference type="Proteomes" id="UP000600774">
    <property type="component" value="Unassembled WGS sequence"/>
</dbReference>
<feature type="non-terminal residue" evidence="1">
    <location>
        <position position="1"/>
    </location>
</feature>
<comment type="caution">
    <text evidence="1">The sequence shown here is derived from an EMBL/GenBank/DDBJ whole genome shotgun (WGS) entry which is preliminary data.</text>
</comment>
<proteinExistence type="predicted"/>
<accession>A0A832S7C3</accession>
<evidence type="ECO:0000313" key="2">
    <source>
        <dbReference type="Proteomes" id="UP000600774"/>
    </source>
</evidence>
<sequence length="49" mass="6100">ERRKKKEEKRKKKKEDREGRLYKEDREDGFYLLKGPGTLDLRILDIYRC</sequence>
<name>A0A832S7C3_9EURY</name>
<protein>
    <submittedName>
        <fullName evidence="1">Uncharacterized protein</fullName>
    </submittedName>
</protein>
<dbReference type="AlphaFoldDB" id="A0A832S7C3"/>
<gene>
    <name evidence="1" type="ORF">HA338_03980</name>
</gene>
<dbReference type="EMBL" id="DUJU01000047">
    <property type="protein sequence ID" value="HIH93221.1"/>
    <property type="molecule type" value="Genomic_DNA"/>
</dbReference>
<reference evidence="1" key="1">
    <citation type="journal article" date="2020" name="bioRxiv">
        <title>A rank-normalized archaeal taxonomy based on genome phylogeny resolves widespread incomplete and uneven classifications.</title>
        <authorList>
            <person name="Rinke C."/>
            <person name="Chuvochina M."/>
            <person name="Mussig A.J."/>
            <person name="Chaumeil P.-A."/>
            <person name="Waite D.W."/>
            <person name="Whitman W.B."/>
            <person name="Parks D.H."/>
            <person name="Hugenholtz P."/>
        </authorList>
    </citation>
    <scope>NUCLEOTIDE SEQUENCE</scope>
    <source>
        <strain evidence="1">UBA8876</strain>
    </source>
</reference>
<evidence type="ECO:0000313" key="1">
    <source>
        <dbReference type="EMBL" id="HIH93221.1"/>
    </source>
</evidence>
<organism evidence="1 2">
    <name type="scientific">Methanosarcina acetivorans</name>
    <dbReference type="NCBI Taxonomy" id="2214"/>
    <lineage>
        <taxon>Archaea</taxon>
        <taxon>Methanobacteriati</taxon>
        <taxon>Methanobacteriota</taxon>
        <taxon>Stenosarchaea group</taxon>
        <taxon>Methanomicrobia</taxon>
        <taxon>Methanosarcinales</taxon>
        <taxon>Methanosarcinaceae</taxon>
        <taxon>Methanosarcina</taxon>
    </lineage>
</organism>